<protein>
    <submittedName>
        <fullName evidence="6">Spore germination protein A1</fullName>
    </submittedName>
</protein>
<evidence type="ECO:0000256" key="2">
    <source>
        <dbReference type="ARBA" id="ARBA00005278"/>
    </source>
</evidence>
<dbReference type="STRING" id="545501.BN997_04080"/>
<evidence type="ECO:0000313" key="7">
    <source>
        <dbReference type="Proteomes" id="UP000040453"/>
    </source>
</evidence>
<organism evidence="6 7">
    <name type="scientific">Oceanobacillus oncorhynchi</name>
    <dbReference type="NCBI Taxonomy" id="545501"/>
    <lineage>
        <taxon>Bacteria</taxon>
        <taxon>Bacillati</taxon>
        <taxon>Bacillota</taxon>
        <taxon>Bacilli</taxon>
        <taxon>Bacillales</taxon>
        <taxon>Bacillaceae</taxon>
        <taxon>Oceanobacillus</taxon>
    </lineage>
</organism>
<feature type="transmembrane region" description="Helical" evidence="5">
    <location>
        <begin position="409"/>
        <end position="438"/>
    </location>
</feature>
<dbReference type="AlphaFoldDB" id="A0A0A1MX52"/>
<sequence>MTNQMKKVASSLETNVSYLKSYLGVDKSFDIINLDLNYAGKDMAMFMVDGFAKDDIMLYIMQSLQRLQPNELDTDTLRKLMKRDIPYIELEEMKEMDKIVDFILSGATVLFVDEMDKAIIIDAREYPARSPEEPDLERVVRGPRDGFVETLVFNTALTRRRVRDRSLRMEFTQVGRRSKTDVVISYIEDIADSRQVERLKELLDGIDTDGLPMAEKSIEEFFSRRYWNPYPAVRYTERPDTAASHLLEGHIVLIIDGTPSVMITQTTFWQHLQHAEEYRQKPSVGAYLRIVRFIAIFFSLLLLPLYYLFSVQPELLPAAFDFIGPEDSGVIPLLVQFLIAELGLDILRMASIHTPSALGTALGLVAAIMIGEVSVEVGWFSHEVVLYIATAAIGSYATPSYELGMANRLVRLFLLFTTALFGVGGYVVGVTIWLLFLIKMRTLDTPYFWPLVPFSAKNMRDTFIRFPLPERHLRPSILRPKDPDR</sequence>
<dbReference type="Pfam" id="PF03323">
    <property type="entry name" value="GerA"/>
    <property type="match status" value="1"/>
</dbReference>
<evidence type="ECO:0000256" key="1">
    <source>
        <dbReference type="ARBA" id="ARBA00004141"/>
    </source>
</evidence>
<gene>
    <name evidence="6" type="primary">gerAA_2</name>
    <name evidence="6" type="ORF">BN997_04080</name>
</gene>
<name>A0A0A1MX52_9BACI</name>
<proteinExistence type="inferred from homology"/>
<keyword evidence="3 4" id="KW-0472">Membrane</keyword>
<evidence type="ECO:0000256" key="4">
    <source>
        <dbReference type="PIRNR" id="PIRNR005690"/>
    </source>
</evidence>
<evidence type="ECO:0000313" key="6">
    <source>
        <dbReference type="EMBL" id="CEI84144.1"/>
    </source>
</evidence>
<dbReference type="GO" id="GO:0009847">
    <property type="term" value="P:spore germination"/>
    <property type="evidence" value="ECO:0007669"/>
    <property type="project" value="UniProtKB-UniRule"/>
</dbReference>
<dbReference type="InterPro" id="IPR004995">
    <property type="entry name" value="Spore_Ger"/>
</dbReference>
<reference evidence="6 7" key="1">
    <citation type="submission" date="2014-11" db="EMBL/GenBank/DDBJ databases">
        <authorList>
            <person name="Urmite Genomes Urmite Genomes"/>
        </authorList>
    </citation>
    <scope>NUCLEOTIDE SEQUENCE [LARGE SCALE GENOMIC DNA]</scope>
    <source>
        <strain evidence="6 7">Oc5</strain>
    </source>
</reference>
<dbReference type="GO" id="GO:0005886">
    <property type="term" value="C:plasma membrane"/>
    <property type="evidence" value="ECO:0007669"/>
    <property type="project" value="UniProtKB-SubCell"/>
</dbReference>
<keyword evidence="5" id="KW-1133">Transmembrane helix</keyword>
<evidence type="ECO:0000256" key="5">
    <source>
        <dbReference type="SAM" id="Phobius"/>
    </source>
</evidence>
<feature type="transmembrane region" description="Helical" evidence="5">
    <location>
        <begin position="377"/>
        <end position="397"/>
    </location>
</feature>
<accession>A0A0A1MX52</accession>
<dbReference type="Proteomes" id="UP000040453">
    <property type="component" value="Unassembled WGS sequence"/>
</dbReference>
<dbReference type="EMBL" id="CDGG01000001">
    <property type="protein sequence ID" value="CEI84144.1"/>
    <property type="molecule type" value="Genomic_DNA"/>
</dbReference>
<keyword evidence="7" id="KW-1185">Reference proteome</keyword>
<feature type="transmembrane region" description="Helical" evidence="5">
    <location>
        <begin position="290"/>
        <end position="309"/>
    </location>
</feature>
<evidence type="ECO:0000256" key="3">
    <source>
        <dbReference type="ARBA" id="ARBA00023136"/>
    </source>
</evidence>
<comment type="subcellular location">
    <subcellularLocation>
        <location evidence="4">Cell membrane</location>
    </subcellularLocation>
    <subcellularLocation>
        <location evidence="1">Membrane</location>
        <topology evidence="1">Multi-pass membrane protein</topology>
    </subcellularLocation>
</comment>
<dbReference type="PANTHER" id="PTHR22550:SF9">
    <property type="entry name" value="STAGE V SPORULATION PROTEIN AF"/>
    <property type="match status" value="1"/>
</dbReference>
<feature type="transmembrane region" description="Helical" evidence="5">
    <location>
        <begin position="354"/>
        <end position="371"/>
    </location>
</feature>
<keyword evidence="5" id="KW-0812">Transmembrane</keyword>
<comment type="similarity">
    <text evidence="2 4">Belongs to the GerABKA family.</text>
</comment>
<dbReference type="PIRSF" id="PIRSF005690">
    <property type="entry name" value="GerBA"/>
    <property type="match status" value="1"/>
</dbReference>
<dbReference type="InterPro" id="IPR050768">
    <property type="entry name" value="UPF0353/GerABKA_families"/>
</dbReference>
<dbReference type="PANTHER" id="PTHR22550">
    <property type="entry name" value="SPORE GERMINATION PROTEIN"/>
    <property type="match status" value="1"/>
</dbReference>